<comment type="caution">
    <text evidence="2">The sequence shown here is derived from an EMBL/GenBank/DDBJ whole genome shotgun (WGS) entry which is preliminary data.</text>
</comment>
<evidence type="ECO:0000313" key="3">
    <source>
        <dbReference type="Proteomes" id="UP001186944"/>
    </source>
</evidence>
<organism evidence="2 3">
    <name type="scientific">Pinctada imbricata</name>
    <name type="common">Atlantic pearl-oyster</name>
    <name type="synonym">Pinctada martensii</name>
    <dbReference type="NCBI Taxonomy" id="66713"/>
    <lineage>
        <taxon>Eukaryota</taxon>
        <taxon>Metazoa</taxon>
        <taxon>Spiralia</taxon>
        <taxon>Lophotrochozoa</taxon>
        <taxon>Mollusca</taxon>
        <taxon>Bivalvia</taxon>
        <taxon>Autobranchia</taxon>
        <taxon>Pteriomorphia</taxon>
        <taxon>Pterioida</taxon>
        <taxon>Pterioidea</taxon>
        <taxon>Pteriidae</taxon>
        <taxon>Pinctada</taxon>
    </lineage>
</organism>
<dbReference type="Gene3D" id="1.10.3210.10">
    <property type="entry name" value="Hypothetical protein af1432"/>
    <property type="match status" value="1"/>
</dbReference>
<name>A0AA89BVA0_PINIB</name>
<dbReference type="Proteomes" id="UP001186944">
    <property type="component" value="Unassembled WGS sequence"/>
</dbReference>
<keyword evidence="3" id="KW-1185">Reference proteome</keyword>
<dbReference type="AlphaFoldDB" id="A0AA89BVA0"/>
<dbReference type="Pfam" id="PF01966">
    <property type="entry name" value="HD"/>
    <property type="match status" value="1"/>
</dbReference>
<accession>A0AA89BVA0</accession>
<gene>
    <name evidence="2" type="ORF">FSP39_001812</name>
</gene>
<evidence type="ECO:0000313" key="2">
    <source>
        <dbReference type="EMBL" id="KAK3083708.1"/>
    </source>
</evidence>
<dbReference type="PANTHER" id="PTHR40202">
    <property type="match status" value="1"/>
</dbReference>
<evidence type="ECO:0000259" key="1">
    <source>
        <dbReference type="Pfam" id="PF01966"/>
    </source>
</evidence>
<protein>
    <recommendedName>
        <fullName evidence="1">HD domain-containing protein</fullName>
    </recommendedName>
</protein>
<dbReference type="PANTHER" id="PTHR40202:SF1">
    <property type="entry name" value="HD DOMAIN-CONTAINING PROTEIN"/>
    <property type="match status" value="1"/>
</dbReference>
<sequence>MDVVSEVISLYERHGDDDYLGESVSKTQHSIQCALLAEEEGYGDEVILGAFLHDIGHLIGADQGLDRMVTDGVNLGANNHDVIGGEFLRQRGFPKLVCDLVQGHVQAKRYLVWKNRSYRENLSAASKMTLEHQGGPMTDNEAEVFEHSEMFDLIIKMRTWDERGKDVSIRDVSLDKYKTLCRKVLNIS</sequence>
<dbReference type="SUPFAM" id="SSF109604">
    <property type="entry name" value="HD-domain/PDEase-like"/>
    <property type="match status" value="1"/>
</dbReference>
<reference evidence="2" key="1">
    <citation type="submission" date="2019-08" db="EMBL/GenBank/DDBJ databases">
        <title>The improved chromosome-level genome for the pearl oyster Pinctada fucata martensii using PacBio sequencing and Hi-C.</title>
        <authorList>
            <person name="Zheng Z."/>
        </authorList>
    </citation>
    <scope>NUCLEOTIDE SEQUENCE</scope>
    <source>
        <strain evidence="2">ZZ-2019</strain>
        <tissue evidence="2">Adductor muscle</tissue>
    </source>
</reference>
<proteinExistence type="predicted"/>
<dbReference type="InterPro" id="IPR052567">
    <property type="entry name" value="OP_Dioxygenase"/>
</dbReference>
<dbReference type="InterPro" id="IPR006674">
    <property type="entry name" value="HD_domain"/>
</dbReference>
<dbReference type="EMBL" id="VSWD01000013">
    <property type="protein sequence ID" value="KAK3083708.1"/>
    <property type="molecule type" value="Genomic_DNA"/>
</dbReference>
<feature type="domain" description="HD" evidence="1">
    <location>
        <begin position="28"/>
        <end position="109"/>
    </location>
</feature>